<dbReference type="EMBL" id="LCWV01000004">
    <property type="protein sequence ID" value="PWI73418.1"/>
    <property type="molecule type" value="Genomic_DNA"/>
</dbReference>
<dbReference type="AlphaFoldDB" id="A0A2U3EFZ2"/>
<keyword evidence="2" id="KW-0539">Nucleus</keyword>
<sequence>MTKGIFRIFNPAAAPGSKASYQTRLPPLTTKSDRAARSYRDRRVWYTRCLEKDLQRTRAREAKLLQECEHLRVTVRNVLSVLDELGVELPSDPRIANTTQSLPVHGSGDDSPRSPERLPIPLMTGIHSNSEASTPFGGDRYPASTLSSTPLKPPTPLAGQPLEGPPVAAERWPTPQDLSQASISPDDRACLGDLDVVTLGMEFVLKIEEPCLGHIHGNLAKSDEPNGHALTTSAQLLASSHAPTYTPGAALLAPLPYHVAPVALLERLLSLAPDLSTYGEVTPIQAWNRIRYRPDFQGLDVHVIYTLADKLKEAAKCHGFGAVVQQTVLESLICETLIPRRFGRSRTKRAAREARRQ</sequence>
<dbReference type="InterPro" id="IPR050936">
    <property type="entry name" value="AP-1-like"/>
</dbReference>
<evidence type="ECO:0000256" key="2">
    <source>
        <dbReference type="ARBA" id="ARBA00023242"/>
    </source>
</evidence>
<feature type="region of interest" description="Disordered" evidence="3">
    <location>
        <begin position="91"/>
        <end position="184"/>
    </location>
</feature>
<dbReference type="Proteomes" id="UP000245956">
    <property type="component" value="Unassembled WGS sequence"/>
</dbReference>
<dbReference type="GO" id="GO:0000976">
    <property type="term" value="F:transcription cis-regulatory region binding"/>
    <property type="evidence" value="ECO:0007669"/>
    <property type="project" value="InterPro"/>
</dbReference>
<evidence type="ECO:0008006" key="6">
    <source>
        <dbReference type="Google" id="ProtNLM"/>
    </source>
</evidence>
<comment type="subcellular location">
    <subcellularLocation>
        <location evidence="1">Nucleus</location>
    </subcellularLocation>
</comment>
<name>A0A2U3EFZ2_PURLI</name>
<accession>A0A2U3EFZ2</accession>
<dbReference type="PANTHER" id="PTHR40621">
    <property type="entry name" value="TRANSCRIPTION FACTOR KAPC-RELATED"/>
    <property type="match status" value="1"/>
</dbReference>
<dbReference type="PANTHER" id="PTHR40621:SF6">
    <property type="entry name" value="AP-1-LIKE TRANSCRIPTION FACTOR YAP1-RELATED"/>
    <property type="match status" value="1"/>
</dbReference>
<comment type="caution">
    <text evidence="4">The sequence shown here is derived from an EMBL/GenBank/DDBJ whole genome shotgun (WGS) entry which is preliminary data.</text>
</comment>
<dbReference type="Gene3D" id="1.10.238.100">
    <property type="entry name" value="YAP1 redox domain. Chain B"/>
    <property type="match status" value="1"/>
</dbReference>
<organism evidence="4 5">
    <name type="scientific">Purpureocillium lilacinum</name>
    <name type="common">Paecilomyces lilacinus</name>
    <dbReference type="NCBI Taxonomy" id="33203"/>
    <lineage>
        <taxon>Eukaryota</taxon>
        <taxon>Fungi</taxon>
        <taxon>Dikarya</taxon>
        <taxon>Ascomycota</taxon>
        <taxon>Pezizomycotina</taxon>
        <taxon>Sordariomycetes</taxon>
        <taxon>Hypocreomycetidae</taxon>
        <taxon>Hypocreales</taxon>
        <taxon>Ophiocordycipitaceae</taxon>
        <taxon>Purpureocillium</taxon>
    </lineage>
</organism>
<proteinExistence type="predicted"/>
<evidence type="ECO:0000256" key="3">
    <source>
        <dbReference type="SAM" id="MobiDB-lite"/>
    </source>
</evidence>
<dbReference type="GO" id="GO:0090575">
    <property type="term" value="C:RNA polymerase II transcription regulator complex"/>
    <property type="evidence" value="ECO:0007669"/>
    <property type="project" value="TreeGrafter"/>
</dbReference>
<feature type="compositionally biased region" description="Basic and acidic residues" evidence="3">
    <location>
        <begin position="107"/>
        <end position="116"/>
    </location>
</feature>
<evidence type="ECO:0000313" key="5">
    <source>
        <dbReference type="Proteomes" id="UP000245956"/>
    </source>
</evidence>
<reference evidence="4 5" key="1">
    <citation type="journal article" date="2016" name="Front. Microbiol.">
        <title>Genome and transcriptome sequences reveal the specific parasitism of the nematophagous Purpureocillium lilacinum 36-1.</title>
        <authorList>
            <person name="Xie J."/>
            <person name="Li S."/>
            <person name="Mo C."/>
            <person name="Xiao X."/>
            <person name="Peng D."/>
            <person name="Wang G."/>
            <person name="Xiao Y."/>
        </authorList>
    </citation>
    <scope>NUCLEOTIDE SEQUENCE [LARGE SCALE GENOMIC DNA]</scope>
    <source>
        <strain evidence="4 5">36-1</strain>
    </source>
</reference>
<gene>
    <name evidence="4" type="ORF">PCL_08694</name>
</gene>
<dbReference type="GO" id="GO:0001228">
    <property type="term" value="F:DNA-binding transcription activator activity, RNA polymerase II-specific"/>
    <property type="evidence" value="ECO:0007669"/>
    <property type="project" value="TreeGrafter"/>
</dbReference>
<evidence type="ECO:0000313" key="4">
    <source>
        <dbReference type="EMBL" id="PWI73418.1"/>
    </source>
</evidence>
<evidence type="ECO:0000256" key="1">
    <source>
        <dbReference type="ARBA" id="ARBA00004123"/>
    </source>
</evidence>
<protein>
    <recommendedName>
        <fullName evidence="6">BZIP domain-containing protein</fullName>
    </recommendedName>
</protein>